<organism evidence="6 7">
    <name type="scientific">Asticcacaulis biprosthecium C19</name>
    <dbReference type="NCBI Taxonomy" id="715226"/>
    <lineage>
        <taxon>Bacteria</taxon>
        <taxon>Pseudomonadati</taxon>
        <taxon>Pseudomonadota</taxon>
        <taxon>Alphaproteobacteria</taxon>
        <taxon>Caulobacterales</taxon>
        <taxon>Caulobacteraceae</taxon>
        <taxon>Asticcacaulis</taxon>
    </lineage>
</organism>
<feature type="domain" description="DNA2/NAM7 helicase helicase" evidence="3">
    <location>
        <begin position="315"/>
        <end position="378"/>
    </location>
</feature>
<dbReference type="InterPro" id="IPR027417">
    <property type="entry name" value="P-loop_NTPase"/>
</dbReference>
<dbReference type="InterPro" id="IPR041677">
    <property type="entry name" value="DNA2/NAM7_AAA_11"/>
</dbReference>
<dbReference type="FunFam" id="3.40.960.10:FF:000002">
    <property type="entry name" value="DNA helicase related protein"/>
    <property type="match status" value="1"/>
</dbReference>
<dbReference type="Gene3D" id="3.40.960.10">
    <property type="entry name" value="VSR Endonuclease"/>
    <property type="match status" value="1"/>
</dbReference>
<dbReference type="eggNOG" id="COG0467">
    <property type="taxonomic scope" value="Bacteria"/>
</dbReference>
<dbReference type="eggNOG" id="COG1112">
    <property type="taxonomic scope" value="Bacteria"/>
</dbReference>
<dbReference type="SUPFAM" id="SSF52540">
    <property type="entry name" value="P-loop containing nucleoside triphosphate hydrolases"/>
    <property type="match status" value="1"/>
</dbReference>
<keyword evidence="6" id="KW-0067">ATP-binding</keyword>
<name>F4QJI2_9CAUL</name>
<reference evidence="7" key="1">
    <citation type="submission" date="2011-03" db="EMBL/GenBank/DDBJ databases">
        <title>Draft genome sequence of Brevundimonas diminuta.</title>
        <authorList>
            <person name="Brown P.J.B."/>
            <person name="Buechlein A."/>
            <person name="Hemmerich C."/>
            <person name="Brun Y.V."/>
        </authorList>
    </citation>
    <scope>NUCLEOTIDE SEQUENCE [LARGE SCALE GENOMIC DNA]</scope>
    <source>
        <strain evidence="7">C19</strain>
    </source>
</reference>
<evidence type="ECO:0000256" key="1">
    <source>
        <dbReference type="SAM" id="MobiDB-lite"/>
    </source>
</evidence>
<dbReference type="RefSeq" id="WP_006272357.1">
    <property type="nucleotide sequence ID" value="NZ_GL883077.1"/>
</dbReference>
<feature type="region of interest" description="Disordered" evidence="1">
    <location>
        <begin position="76"/>
        <end position="110"/>
    </location>
</feature>
<feature type="domain" description="DNA2/NAM7 helicase helicase" evidence="3">
    <location>
        <begin position="952"/>
        <end position="993"/>
    </location>
</feature>
<dbReference type="OrthoDB" id="9757917at2"/>
<dbReference type="PANTHER" id="PTHR10887">
    <property type="entry name" value="DNA2/NAM7 HELICASE FAMILY"/>
    <property type="match status" value="1"/>
</dbReference>
<keyword evidence="6" id="KW-0547">Nucleotide-binding</keyword>
<evidence type="ECO:0000259" key="5">
    <source>
        <dbReference type="Pfam" id="PF18741"/>
    </source>
</evidence>
<evidence type="ECO:0000259" key="3">
    <source>
        <dbReference type="Pfam" id="PF13086"/>
    </source>
</evidence>
<dbReference type="Proteomes" id="UP000006512">
    <property type="component" value="Unassembled WGS sequence"/>
</dbReference>
<evidence type="ECO:0000313" key="7">
    <source>
        <dbReference type="Proteomes" id="UP000006512"/>
    </source>
</evidence>
<dbReference type="EMBL" id="GL883077">
    <property type="protein sequence ID" value="EGF93165.1"/>
    <property type="molecule type" value="Genomic_DNA"/>
</dbReference>
<dbReference type="HOGENOM" id="CLU_000788_3_2_5"/>
<feature type="domain" description="DNA2/NAM7 helicase-like C-terminal" evidence="4">
    <location>
        <begin position="1018"/>
        <end position="1213"/>
    </location>
</feature>
<dbReference type="InterPro" id="IPR041679">
    <property type="entry name" value="DNA2/NAM7-like_C"/>
</dbReference>
<keyword evidence="6" id="KW-0378">Hydrolase</keyword>
<dbReference type="InterPro" id="IPR011335">
    <property type="entry name" value="Restrct_endonuc-II-like"/>
</dbReference>
<dbReference type="STRING" id="715226.ABI_16050"/>
<accession>F4QJI2</accession>
<evidence type="ECO:0000313" key="6">
    <source>
        <dbReference type="EMBL" id="EGF93165.1"/>
    </source>
</evidence>
<dbReference type="Pfam" id="PF13086">
    <property type="entry name" value="AAA_11"/>
    <property type="match status" value="2"/>
</dbReference>
<dbReference type="Pfam" id="PF13195">
    <property type="entry name" value="DUF4011"/>
    <property type="match status" value="1"/>
</dbReference>
<dbReference type="FunFam" id="3.40.50.300:FF:002063">
    <property type="entry name" value="DNA helicase related protein"/>
    <property type="match status" value="1"/>
</dbReference>
<dbReference type="InterPro" id="IPR021754">
    <property type="entry name" value="DUF3320"/>
</dbReference>
<dbReference type="InterPro" id="IPR049468">
    <property type="entry name" value="Restrct_endonuc-II-like_dom"/>
</dbReference>
<dbReference type="CDD" id="cd18808">
    <property type="entry name" value="SF1_C_Upf1"/>
    <property type="match status" value="1"/>
</dbReference>
<feature type="domain" description="Restriction endonuclease type II-like" evidence="5">
    <location>
        <begin position="1258"/>
        <end position="1355"/>
    </location>
</feature>
<proteinExistence type="predicted"/>
<sequence length="1575" mass="173612">MADGDTPTSPPTSLRDRLLKERQALLDLSTRNRLLNVPLRLTQSRTVEIVDEKSAEVFRILTDSRAMTFLPGTQLGVEDQENLTPEESLGDSLAQPADESVEKATRHTDTKLQTRLTSEALQKRLFDVWYDAQTLEQEQGVNILYLALGLLRWYDADDSDIVRHAPLVLLPVQLERGSAAEKFKLRDRDEPPSPNLTLQAKMKSEFGLTIEDFPDEDELDLAAYFAKIADTVAGQKRWEVLPDAMVLGFFSFAKFLMYRDLDPDTWPQEAPLSGHPLIAALLRDGFPESYPIVPDDAAIDDVIPPQRRHHVVDADSSQTVAIAEAAAGRTLVVKGPPGTGKSQTITNIIAAAVARGKKVLFVAEKMAALDVVHRRLKQVGLGPLTLELHSNKISKRAVLEELKRTREASLLPPRRDPLVEDKLAAATDDLNGFAARLHTPLQPSGLSPQQILGRLIVQSVVTALPLKDAETWTPDDVAKRRSLAEDITARLAATGPLSDHAWRGAGADPLDPAQTEQIARDIIRAQTALGQAIQEAKVAIRLFGAPPPGTVNELERLLAFLQLTPPPREADRTAFTDDAWRNPKALNQLIETGKSLVDLRHRSKAVFNDIGLTADYTTLRAEVVIKGNGLFRFLDGGYKAQIALLRSYLKDPLPEGVEPRLKLIDLAIARQKAEAAFAAAEPLGRAWGRTWQGADSDWERLDNILRWRISHTTLPETVWPKLAALSDADLAEADRARQAHYAATTEHRAALDAAAQTLKLDLEALDPTVVGRENQYTRWLSDPESLNRYIAVAWRGRQLAALGAPSLVANLYENRLHDNSLAAADLVRAFDRAYAIVLRDLLFRDWPDLRAFDGDDYERRVAQFRQLDHAHIEAAKEEIAHAHADARPRSTIGGTAGVGPLGVLNAELAKKRSHLPIRVLLERAGPVIQQLKPVFMMSPLSVAQFLKPGAFEFDILVMDEASQIEPVDALGAVARVKQLVVVGDERQLPPTAFFKKLTGEDEAEDDDSVTLQAKDAESILDLCLAKGAPHRMLSWHYRSKHQSLIAVSNREFYENRLYIVPSPYDAAAGMGLKYHRLDTVYERGTSRTNPLEARRVAEAAIAHARDNPHQSLGVATFSVSQRQAILRELETLRRAHPETEDFFAGTGAEPFFVKNLENIQGDERDVIFISVGYGKTAEGNLPHAFGPLSAEGGERRLNVLISRAKLRCEVFCNFSGGDIDLERTPARGVAALKLFLTFAETGRFDTGDIAASGHDNVFEEEVARRLTQAGYSVRNQIGASGFRVDLAVADPDKPGRFVLGIECDGAQYHASRSARDRDRLRQQVLEAHGWIIHRIWSADWYLRPNEELKKLEAAISAAKSSWAARDAEGFQPPEPPALVPADLAPAVSPVAPVVDNRVAYQEAQFKVSRATEPTDLPATHLAETVVRIVETEGPVHEDEVIARLRDLWALPKLTPRLRNVGAAALRLLLADGRAVEADGFYDLPNREVVVRDRSQVTSTGLRKPDMLPPAEIHAALIRTVSDNFGAGRGQLAVAVARLLGFATTNAALKARIDDSLERLLTNGVLEEKGDLISLP</sequence>
<dbReference type="Pfam" id="PF13087">
    <property type="entry name" value="AAA_12"/>
    <property type="match status" value="1"/>
</dbReference>
<dbReference type="InterPro" id="IPR025103">
    <property type="entry name" value="DUF4011"/>
</dbReference>
<keyword evidence="6" id="KW-0347">Helicase</keyword>
<gene>
    <name evidence="6" type="ORF">ABI_16050</name>
</gene>
<dbReference type="Gene3D" id="3.40.50.300">
    <property type="entry name" value="P-loop containing nucleotide triphosphate hydrolases"/>
    <property type="match status" value="3"/>
</dbReference>
<dbReference type="Pfam" id="PF18741">
    <property type="entry name" value="MTES_1575"/>
    <property type="match status" value="1"/>
</dbReference>
<dbReference type="InterPro" id="IPR045055">
    <property type="entry name" value="DNA2/NAM7-like"/>
</dbReference>
<dbReference type="PANTHER" id="PTHR10887:SF530">
    <property type="entry name" value="SUPERFAMILY I DNA HELICASES"/>
    <property type="match status" value="1"/>
</dbReference>
<dbReference type="GO" id="GO:0004386">
    <property type="term" value="F:helicase activity"/>
    <property type="evidence" value="ECO:0007669"/>
    <property type="project" value="UniProtKB-KW"/>
</dbReference>
<evidence type="ECO:0000259" key="4">
    <source>
        <dbReference type="Pfam" id="PF13087"/>
    </source>
</evidence>
<keyword evidence="7" id="KW-1185">Reference proteome</keyword>
<feature type="compositionally biased region" description="Basic and acidic residues" evidence="1">
    <location>
        <begin position="100"/>
        <end position="110"/>
    </location>
</feature>
<dbReference type="SUPFAM" id="SSF52980">
    <property type="entry name" value="Restriction endonuclease-like"/>
    <property type="match status" value="1"/>
</dbReference>
<dbReference type="Pfam" id="PF11784">
    <property type="entry name" value="DUF3320"/>
    <property type="match status" value="1"/>
</dbReference>
<protein>
    <submittedName>
        <fullName evidence="6">DNA/RNA helicase</fullName>
    </submittedName>
</protein>
<dbReference type="InterPro" id="IPR047187">
    <property type="entry name" value="SF1_C_Upf1"/>
</dbReference>
<evidence type="ECO:0000259" key="2">
    <source>
        <dbReference type="Pfam" id="PF11784"/>
    </source>
</evidence>
<feature type="domain" description="DUF3320" evidence="2">
    <location>
        <begin position="1418"/>
        <end position="1459"/>
    </location>
</feature>